<feature type="compositionally biased region" description="Low complexity" evidence="1">
    <location>
        <begin position="52"/>
        <end position="65"/>
    </location>
</feature>
<feature type="transmembrane region" description="Helical" evidence="2">
    <location>
        <begin position="110"/>
        <end position="130"/>
    </location>
</feature>
<evidence type="ECO:0000313" key="4">
    <source>
        <dbReference type="Proteomes" id="UP000242450"/>
    </source>
</evidence>
<accession>A0A212CNC9</accession>
<gene>
    <name evidence="3" type="ORF">Celaphus_00016949</name>
</gene>
<keyword evidence="2" id="KW-1133">Transmembrane helix</keyword>
<dbReference type="AlphaFoldDB" id="A0A212CNC9"/>
<evidence type="ECO:0000256" key="1">
    <source>
        <dbReference type="SAM" id="MobiDB-lite"/>
    </source>
</evidence>
<proteinExistence type="predicted"/>
<evidence type="ECO:0000256" key="2">
    <source>
        <dbReference type="SAM" id="Phobius"/>
    </source>
</evidence>
<keyword evidence="2" id="KW-0812">Transmembrane</keyword>
<name>A0A212CNC9_CEREH</name>
<reference evidence="3 4" key="1">
    <citation type="journal article" date="2018" name="Mol. Genet. Genomics">
        <title>The red deer Cervus elaphus genome CerEla1.0: sequencing, annotating, genes, and chromosomes.</title>
        <authorList>
            <person name="Bana N.A."/>
            <person name="Nyiri A."/>
            <person name="Nagy J."/>
            <person name="Frank K."/>
            <person name="Nagy T."/>
            <person name="Steger V."/>
            <person name="Schiller M."/>
            <person name="Lakatos P."/>
            <person name="Sugar L."/>
            <person name="Horn P."/>
            <person name="Barta E."/>
            <person name="Orosz L."/>
        </authorList>
    </citation>
    <scope>NUCLEOTIDE SEQUENCE [LARGE SCALE GENOMIC DNA]</scope>
    <source>
        <strain evidence="3">Hungarian</strain>
    </source>
</reference>
<feature type="transmembrane region" description="Helical" evidence="2">
    <location>
        <begin position="84"/>
        <end position="104"/>
    </location>
</feature>
<dbReference type="EMBL" id="MKHE01000016">
    <property type="protein sequence ID" value="OWK07402.1"/>
    <property type="molecule type" value="Genomic_DNA"/>
</dbReference>
<sequence>AELPGQVISMAASTLATLAISITGYESSSEDHTSTQPAGTETMDRGEPPPTLASASSPASPSPTLGRQRPEVGTFLRKKKTSDIYFVSLLWAIVGVQIWSNLWIVQLLPVPIAVWVLKKLVIHFGVVNFLEKRGAVWWQVIEHFLKERQEALAPWPIIGLGKFLLKVDSKVLYFHNLSCFQVEFIMYFVV</sequence>
<feature type="region of interest" description="Disordered" evidence="1">
    <location>
        <begin position="25"/>
        <end position="69"/>
    </location>
</feature>
<evidence type="ECO:0008006" key="5">
    <source>
        <dbReference type="Google" id="ProtNLM"/>
    </source>
</evidence>
<dbReference type="OrthoDB" id="5970161at2759"/>
<evidence type="ECO:0000313" key="3">
    <source>
        <dbReference type="EMBL" id="OWK07402.1"/>
    </source>
</evidence>
<keyword evidence="2" id="KW-0472">Membrane</keyword>
<protein>
    <recommendedName>
        <fullName evidence="5">TMEM245</fullName>
    </recommendedName>
</protein>
<feature type="non-terminal residue" evidence="3">
    <location>
        <position position="1"/>
    </location>
</feature>
<dbReference type="Proteomes" id="UP000242450">
    <property type="component" value="Chromosome 16"/>
</dbReference>
<comment type="caution">
    <text evidence="3">The sequence shown here is derived from an EMBL/GenBank/DDBJ whole genome shotgun (WGS) entry which is preliminary data.</text>
</comment>
<keyword evidence="4" id="KW-1185">Reference proteome</keyword>
<organism evidence="3 4">
    <name type="scientific">Cervus elaphus hippelaphus</name>
    <name type="common">European red deer</name>
    <dbReference type="NCBI Taxonomy" id="46360"/>
    <lineage>
        <taxon>Eukaryota</taxon>
        <taxon>Metazoa</taxon>
        <taxon>Chordata</taxon>
        <taxon>Craniata</taxon>
        <taxon>Vertebrata</taxon>
        <taxon>Euteleostomi</taxon>
        <taxon>Mammalia</taxon>
        <taxon>Eutheria</taxon>
        <taxon>Laurasiatheria</taxon>
        <taxon>Artiodactyla</taxon>
        <taxon>Ruminantia</taxon>
        <taxon>Pecora</taxon>
        <taxon>Cervidae</taxon>
        <taxon>Cervinae</taxon>
        <taxon>Cervus</taxon>
    </lineage>
</organism>